<dbReference type="AlphaFoldDB" id="A0A0M2Q161"/>
<feature type="signal peptide" evidence="4">
    <location>
        <begin position="1"/>
        <end position="27"/>
    </location>
</feature>
<gene>
    <name evidence="7" type="ORF">PROH_01085</name>
</gene>
<feature type="domain" description="SH3b" evidence="5">
    <location>
        <begin position="246"/>
        <end position="304"/>
    </location>
</feature>
<dbReference type="SMART" id="SM00646">
    <property type="entry name" value="Ami_3"/>
    <property type="match status" value="1"/>
</dbReference>
<dbReference type="InterPro" id="IPR013783">
    <property type="entry name" value="Ig-like_fold"/>
</dbReference>
<dbReference type="Proteomes" id="UP000034681">
    <property type="component" value="Unassembled WGS sequence"/>
</dbReference>
<organism evidence="7 8">
    <name type="scientific">Prochlorothrix hollandica PCC 9006 = CALU 1027</name>
    <dbReference type="NCBI Taxonomy" id="317619"/>
    <lineage>
        <taxon>Bacteria</taxon>
        <taxon>Bacillati</taxon>
        <taxon>Cyanobacteriota</taxon>
        <taxon>Cyanophyceae</taxon>
        <taxon>Prochlorotrichales</taxon>
        <taxon>Prochlorotrichaceae</taxon>
        <taxon>Prochlorothrix</taxon>
    </lineage>
</organism>
<feature type="region of interest" description="Disordered" evidence="3">
    <location>
        <begin position="257"/>
        <end position="276"/>
    </location>
</feature>
<evidence type="ECO:0000256" key="2">
    <source>
        <dbReference type="ARBA" id="ARBA00023316"/>
    </source>
</evidence>
<evidence type="ECO:0000256" key="1">
    <source>
        <dbReference type="ARBA" id="ARBA00022801"/>
    </source>
</evidence>
<feature type="domain" description="MurNAc-LAA" evidence="6">
    <location>
        <begin position="485"/>
        <end position="597"/>
    </location>
</feature>
<dbReference type="InterPro" id="IPR003646">
    <property type="entry name" value="SH3-like_bac-type"/>
</dbReference>
<dbReference type="SMART" id="SM00287">
    <property type="entry name" value="SH3b"/>
    <property type="match status" value="1"/>
</dbReference>
<dbReference type="STRING" id="317619.GCA_000332315_03383"/>
<evidence type="ECO:0000313" key="7">
    <source>
        <dbReference type="EMBL" id="KKJ01043.1"/>
    </source>
</evidence>
<dbReference type="PANTHER" id="PTHR30404">
    <property type="entry name" value="N-ACETYLMURAMOYL-L-ALANINE AMIDASE"/>
    <property type="match status" value="1"/>
</dbReference>
<evidence type="ECO:0000259" key="6">
    <source>
        <dbReference type="SMART" id="SM00646"/>
    </source>
</evidence>
<keyword evidence="1" id="KW-0378">Hydrolase</keyword>
<keyword evidence="4" id="KW-0732">Signal</keyword>
<dbReference type="EMBL" id="AJTX02000002">
    <property type="protein sequence ID" value="KKJ01043.1"/>
    <property type="molecule type" value="Genomic_DNA"/>
</dbReference>
<feature type="chain" id="PRO_5005639601" evidence="4">
    <location>
        <begin position="28"/>
        <end position="617"/>
    </location>
</feature>
<reference evidence="7" key="1">
    <citation type="submission" date="2012-04" db="EMBL/GenBank/DDBJ databases">
        <authorList>
            <person name="Borisov I.G."/>
            <person name="Ivanikova N.V."/>
            <person name="Pinevich A.V."/>
        </authorList>
    </citation>
    <scope>NUCLEOTIDE SEQUENCE [LARGE SCALE GENOMIC DNA]</scope>
    <source>
        <strain evidence="7">CALU 1027</strain>
    </source>
</reference>
<sequence>MQGNPWRRALGLATIATLLVPATVTLAQPLAQGSGLSQNSPQDLFLAYPPEDHHTTAPQIFLIGTAAPQGEVLVNGQPVDRSPAGHFAPSIPLAVGANTVTLRFGTQELTRTITRLDPQPSLPQGLALGENSLSPAVAVARQAGEWVCFGAIAPPGSTLSVAVGREIWPLTELALTEQQAATLPDNGAVLLKNNAPQALTTPGQYQGCGRLNQGGTLQPRFHLSYQGQSLSQDSPGTLEMIDPQVIRLAEVTAPFGTARTGPSTDYSRLTPLPTGTQAQITGREGDWLRLDYGAWIKASEVRELGAIAPPQAIIRSALTRSIPGWTEVVFPLTQTVPVTVDQDQDSLTLTLHNTTAQTDTVYIGADGVIDRFQWSQPRPEAVAYTFFFKTPQQWGYRLRYDGTSLILSLKHPPHTDGQSLQGVHIFLDPGHGSANDLGARGPNGYPEKDVALAVSQQVALALEARGAQVSLSRQGDDDLWPQDRVALMDTAAPDLALSLHYNALPDGGDAANTQGIGAFWYHPQSQDLAQFFHDYLTRHLDRPSYGVFWNNLALTRPAFTPAVLLELGFMINPQEFEWITDAQAQGELAQAIAAGVEEWVHRQTLPRAVPSAVPHNE</sequence>
<evidence type="ECO:0000259" key="5">
    <source>
        <dbReference type="SMART" id="SM00287"/>
    </source>
</evidence>
<keyword evidence="2" id="KW-0961">Cell wall biogenesis/degradation</keyword>
<dbReference type="eggNOG" id="COG0860">
    <property type="taxonomic scope" value="Bacteria"/>
</dbReference>
<dbReference type="OrthoDB" id="9772024at2"/>
<dbReference type="Gene3D" id="3.40.630.40">
    <property type="entry name" value="Zn-dependent exopeptidases"/>
    <property type="match status" value="1"/>
</dbReference>
<dbReference type="Gene3D" id="2.60.40.10">
    <property type="entry name" value="Immunoglobulins"/>
    <property type="match status" value="1"/>
</dbReference>
<evidence type="ECO:0000313" key="8">
    <source>
        <dbReference type="Proteomes" id="UP000034681"/>
    </source>
</evidence>
<dbReference type="CDD" id="cd02696">
    <property type="entry name" value="MurNAc-LAA"/>
    <property type="match status" value="1"/>
</dbReference>
<dbReference type="GO" id="GO:0071555">
    <property type="term" value="P:cell wall organization"/>
    <property type="evidence" value="ECO:0007669"/>
    <property type="project" value="UniProtKB-KW"/>
</dbReference>
<dbReference type="PANTHER" id="PTHR30404:SF8">
    <property type="entry name" value="AUTOLYSIN PH-RELATED"/>
    <property type="match status" value="1"/>
</dbReference>
<dbReference type="Gene3D" id="2.30.30.40">
    <property type="entry name" value="SH3 Domains"/>
    <property type="match status" value="1"/>
</dbReference>
<evidence type="ECO:0000256" key="3">
    <source>
        <dbReference type="SAM" id="MobiDB-lite"/>
    </source>
</evidence>
<dbReference type="InterPro" id="IPR050695">
    <property type="entry name" value="N-acetylmuramoyl_amidase_3"/>
</dbReference>
<proteinExistence type="predicted"/>
<evidence type="ECO:0000256" key="4">
    <source>
        <dbReference type="SAM" id="SignalP"/>
    </source>
</evidence>
<dbReference type="InterPro" id="IPR002508">
    <property type="entry name" value="MurNAc-LAA_cat"/>
</dbReference>
<dbReference type="Pfam" id="PF01520">
    <property type="entry name" value="Amidase_3"/>
    <property type="match status" value="1"/>
</dbReference>
<name>A0A0M2Q161_PROHO</name>
<keyword evidence="8" id="KW-1185">Reference proteome</keyword>
<accession>A0A0M2Q161</accession>
<dbReference type="GO" id="GO:0009253">
    <property type="term" value="P:peptidoglycan catabolic process"/>
    <property type="evidence" value="ECO:0007669"/>
    <property type="project" value="InterPro"/>
</dbReference>
<dbReference type="RefSeq" id="WP_017713594.1">
    <property type="nucleotide sequence ID" value="NZ_KB235941.1"/>
</dbReference>
<dbReference type="SUPFAM" id="SSF53187">
    <property type="entry name" value="Zn-dependent exopeptidases"/>
    <property type="match status" value="1"/>
</dbReference>
<dbReference type="GO" id="GO:0030288">
    <property type="term" value="C:outer membrane-bounded periplasmic space"/>
    <property type="evidence" value="ECO:0007669"/>
    <property type="project" value="TreeGrafter"/>
</dbReference>
<dbReference type="GO" id="GO:0008745">
    <property type="term" value="F:N-acetylmuramoyl-L-alanine amidase activity"/>
    <property type="evidence" value="ECO:0007669"/>
    <property type="project" value="InterPro"/>
</dbReference>
<comment type="caution">
    <text evidence="7">The sequence shown here is derived from an EMBL/GenBank/DDBJ whole genome shotgun (WGS) entry which is preliminary data.</text>
</comment>
<protein>
    <submittedName>
        <fullName evidence="7">N-acetylmuramoyl-L-alanine amidase</fullName>
    </submittedName>
</protein>
<feature type="compositionally biased region" description="Polar residues" evidence="3">
    <location>
        <begin position="260"/>
        <end position="276"/>
    </location>
</feature>